<reference evidence="2" key="1">
    <citation type="submission" date="2021-02" db="EMBL/GenBank/DDBJ databases">
        <authorList>
            <person name="Nowell W R."/>
        </authorList>
    </citation>
    <scope>NUCLEOTIDE SEQUENCE</scope>
</reference>
<feature type="compositionally biased region" description="Polar residues" evidence="1">
    <location>
        <begin position="165"/>
        <end position="196"/>
    </location>
</feature>
<evidence type="ECO:0000313" key="2">
    <source>
        <dbReference type="EMBL" id="CAF5009929.1"/>
    </source>
</evidence>
<evidence type="ECO:0000256" key="1">
    <source>
        <dbReference type="SAM" id="MobiDB-lite"/>
    </source>
</evidence>
<dbReference type="EMBL" id="CAJOBH010210519">
    <property type="protein sequence ID" value="CAF5009929.1"/>
    <property type="molecule type" value="Genomic_DNA"/>
</dbReference>
<feature type="compositionally biased region" description="Polar residues" evidence="1">
    <location>
        <begin position="135"/>
        <end position="150"/>
    </location>
</feature>
<dbReference type="AlphaFoldDB" id="A0A8S3DGN8"/>
<feature type="region of interest" description="Disordered" evidence="1">
    <location>
        <begin position="327"/>
        <end position="363"/>
    </location>
</feature>
<dbReference type="Proteomes" id="UP000681967">
    <property type="component" value="Unassembled WGS sequence"/>
</dbReference>
<feature type="region of interest" description="Disordered" evidence="1">
    <location>
        <begin position="57"/>
        <end position="264"/>
    </location>
</feature>
<organism evidence="2 3">
    <name type="scientific">Rotaria magnacalcarata</name>
    <dbReference type="NCBI Taxonomy" id="392030"/>
    <lineage>
        <taxon>Eukaryota</taxon>
        <taxon>Metazoa</taxon>
        <taxon>Spiralia</taxon>
        <taxon>Gnathifera</taxon>
        <taxon>Rotifera</taxon>
        <taxon>Eurotatoria</taxon>
        <taxon>Bdelloidea</taxon>
        <taxon>Philodinida</taxon>
        <taxon>Philodinidae</taxon>
        <taxon>Rotaria</taxon>
    </lineage>
</organism>
<feature type="compositionally biased region" description="Polar residues" evidence="1">
    <location>
        <begin position="63"/>
        <end position="89"/>
    </location>
</feature>
<gene>
    <name evidence="2" type="ORF">BYL167_LOCUS55668</name>
</gene>
<feature type="compositionally biased region" description="Polar residues" evidence="1">
    <location>
        <begin position="99"/>
        <end position="126"/>
    </location>
</feature>
<comment type="caution">
    <text evidence="2">The sequence shown here is derived from an EMBL/GenBank/DDBJ whole genome shotgun (WGS) entry which is preliminary data.</text>
</comment>
<protein>
    <submittedName>
        <fullName evidence="2">Uncharacterized protein</fullName>
    </submittedName>
</protein>
<feature type="non-terminal residue" evidence="2">
    <location>
        <position position="1"/>
    </location>
</feature>
<sequence length="472" mass="49676">PLSKPVVPAQPISQFIATKNSTISPTPLVKERLNSKFSSTTSSLRISEFIATKNASLAPLPPLNSNVTPKPESVSQFVPPKNQSYSLVSDKNPRRDSKSSSAASTPTNTKVVARKPSSTESESSATIPAGPANTKPPSISRTPSVNSNVTAKPPSIVPTPPVVQSVASENQTNLPTSYQNPLNDSESSSAASTPTNIKVVARKSSSTESESESESLVVIPTGPLNTKPPSAPRTPLANNSLVSKSPSITATSPLNTNVTARSPSIELTPSMTQFIAPKKPSTEFTGSAALPVLVSSPIAPSSIPSAPMPIYENELACRRGLSPRSQIVASSAPVHESSDSSDGSTSPELVSSVPAKTPTVPRTTLQDNELKALAHYSSQLELSGFTPSINPVIANPNSSTTFWESVDNFIANNRATHSVTGLPPVSRPIDRSGYRLNNSVTKILDKYNLEIKPQEIIESSAPLLMPPLDTLP</sequence>
<name>A0A8S3DGN8_9BILA</name>
<accession>A0A8S3DGN8</accession>
<evidence type="ECO:0000313" key="3">
    <source>
        <dbReference type="Proteomes" id="UP000681967"/>
    </source>
</evidence>
<proteinExistence type="predicted"/>
<feature type="compositionally biased region" description="Polar residues" evidence="1">
    <location>
        <begin position="236"/>
        <end position="264"/>
    </location>
</feature>